<evidence type="ECO:0000313" key="17">
    <source>
        <dbReference type="EMBL" id="AYD41288.1"/>
    </source>
</evidence>
<sequence>MRKGLFSKLLATFTVIISITFVMTASYLSYWFEEYYFDQRKGQLSTESQFISEAAIQYLQGNILTDKMNETLKNISDYLSADIWLADSYGYIYAVSNNSYKNIIGTQILTDELEKLRSGQTIEQKGVHGNIFKTPVHTYEIPIFTDEGSFKGAILMNTSINELREPLNKVYHIIWLSVIFAIMISCIIIYYFSQRIIIKPLEQINHVADKISKGDVDKRVDINSNDEIGELAKSFNSMADSLEAVEKNRREFISNVSHEIRSPITSIKGFIGGILDGVISNDKQNYYLSITYEEIQRLTRLVNDLLDLSAIESGQFRLRIEEVDINEIIRLCVIKFETKIKEKKLNVDVFMEDDRLLVAADRDRINQVVTNLVDNAIKYIGNGSNIKIISKAKGEKAFISVYDDGPNIAKEDLNHIWDRFYKVDKSRTSKISTGLGLPIVRCILTQLGEDIWVDNKEPQGVMFTFTLRRI</sequence>
<dbReference type="SMART" id="SM00387">
    <property type="entry name" value="HATPase_c"/>
    <property type="match status" value="1"/>
</dbReference>
<keyword evidence="8" id="KW-0547">Nucleotide-binding</keyword>
<dbReference type="AlphaFoldDB" id="A0A386H6S5"/>
<feature type="transmembrane region" description="Helical" evidence="14">
    <location>
        <begin position="9"/>
        <end position="32"/>
    </location>
</feature>
<gene>
    <name evidence="17" type="ORF">D4Z93_12535</name>
</gene>
<dbReference type="SMART" id="SM00388">
    <property type="entry name" value="HisKA"/>
    <property type="match status" value="1"/>
</dbReference>
<evidence type="ECO:0000256" key="1">
    <source>
        <dbReference type="ARBA" id="ARBA00000085"/>
    </source>
</evidence>
<evidence type="ECO:0000259" key="16">
    <source>
        <dbReference type="PROSITE" id="PS50885"/>
    </source>
</evidence>
<dbReference type="KEGG" id="cfer:D4Z93_12535"/>
<dbReference type="InterPro" id="IPR003594">
    <property type="entry name" value="HATPase_dom"/>
</dbReference>
<dbReference type="Gene3D" id="6.10.340.10">
    <property type="match status" value="1"/>
</dbReference>
<organism evidence="17 18">
    <name type="scientific">Clostridium fermenticellae</name>
    <dbReference type="NCBI Taxonomy" id="2068654"/>
    <lineage>
        <taxon>Bacteria</taxon>
        <taxon>Bacillati</taxon>
        <taxon>Bacillota</taxon>
        <taxon>Clostridia</taxon>
        <taxon>Eubacteriales</taxon>
        <taxon>Clostridiaceae</taxon>
        <taxon>Clostridium</taxon>
    </lineage>
</organism>
<reference evidence="17 18" key="1">
    <citation type="journal article" date="2019" name="Int. J. Syst. Evol. Microbiol.">
        <title>Clostridium fermenticellae sp. nov., isolated from the mud in a fermentation cellar for the production of the Chinese liquor, baijiu.</title>
        <authorList>
            <person name="Xu P.X."/>
            <person name="Chai L.J."/>
            <person name="Qiu T."/>
            <person name="Zhang X.J."/>
            <person name="Lu Z.M."/>
            <person name="Xiao C."/>
            <person name="Wang S.T."/>
            <person name="Shen C.H."/>
            <person name="Shi J.S."/>
            <person name="Xu Z.H."/>
        </authorList>
    </citation>
    <scope>NUCLEOTIDE SEQUENCE [LARGE SCALE GENOMIC DNA]</scope>
    <source>
        <strain evidence="17 18">JN500901</strain>
    </source>
</reference>
<keyword evidence="10" id="KW-0067">ATP-binding</keyword>
<evidence type="ECO:0000256" key="6">
    <source>
        <dbReference type="ARBA" id="ARBA00022679"/>
    </source>
</evidence>
<evidence type="ECO:0000313" key="18">
    <source>
        <dbReference type="Proteomes" id="UP000266301"/>
    </source>
</evidence>
<evidence type="ECO:0000256" key="9">
    <source>
        <dbReference type="ARBA" id="ARBA00022777"/>
    </source>
</evidence>
<comment type="catalytic activity">
    <reaction evidence="1">
        <text>ATP + protein L-histidine = ADP + protein N-phospho-L-histidine.</text>
        <dbReference type="EC" id="2.7.13.3"/>
    </reaction>
</comment>
<dbReference type="FunFam" id="3.30.565.10:FF:000006">
    <property type="entry name" value="Sensor histidine kinase WalK"/>
    <property type="match status" value="1"/>
</dbReference>
<dbReference type="OrthoDB" id="9813151at2"/>
<evidence type="ECO:0000256" key="2">
    <source>
        <dbReference type="ARBA" id="ARBA00004651"/>
    </source>
</evidence>
<dbReference type="PROSITE" id="PS50109">
    <property type="entry name" value="HIS_KIN"/>
    <property type="match status" value="1"/>
</dbReference>
<evidence type="ECO:0000256" key="3">
    <source>
        <dbReference type="ARBA" id="ARBA00012438"/>
    </source>
</evidence>
<dbReference type="CDD" id="cd00082">
    <property type="entry name" value="HisKA"/>
    <property type="match status" value="1"/>
</dbReference>
<evidence type="ECO:0000256" key="14">
    <source>
        <dbReference type="SAM" id="Phobius"/>
    </source>
</evidence>
<dbReference type="Pfam" id="PF00512">
    <property type="entry name" value="HisKA"/>
    <property type="match status" value="1"/>
</dbReference>
<dbReference type="SUPFAM" id="SSF55874">
    <property type="entry name" value="ATPase domain of HSP90 chaperone/DNA topoisomerase II/histidine kinase"/>
    <property type="match status" value="1"/>
</dbReference>
<dbReference type="Pfam" id="PF00672">
    <property type="entry name" value="HAMP"/>
    <property type="match status" value="1"/>
</dbReference>
<dbReference type="InterPro" id="IPR003660">
    <property type="entry name" value="HAMP_dom"/>
</dbReference>
<keyword evidence="11 14" id="KW-1133">Transmembrane helix</keyword>
<keyword evidence="9 17" id="KW-0418">Kinase</keyword>
<dbReference type="FunFam" id="1.10.287.130:FF:000001">
    <property type="entry name" value="Two-component sensor histidine kinase"/>
    <property type="match status" value="1"/>
</dbReference>
<dbReference type="CDD" id="cd06225">
    <property type="entry name" value="HAMP"/>
    <property type="match status" value="1"/>
</dbReference>
<evidence type="ECO:0000256" key="7">
    <source>
        <dbReference type="ARBA" id="ARBA00022692"/>
    </source>
</evidence>
<dbReference type="InterPro" id="IPR050398">
    <property type="entry name" value="HssS/ArlS-like"/>
</dbReference>
<feature type="domain" description="HAMP" evidence="16">
    <location>
        <begin position="195"/>
        <end position="247"/>
    </location>
</feature>
<dbReference type="SUPFAM" id="SSF47384">
    <property type="entry name" value="Homodimeric domain of signal transducing histidine kinase"/>
    <property type="match status" value="1"/>
</dbReference>
<dbReference type="PROSITE" id="PS50885">
    <property type="entry name" value="HAMP"/>
    <property type="match status" value="1"/>
</dbReference>
<keyword evidence="13 14" id="KW-0472">Membrane</keyword>
<dbReference type="CDD" id="cd00075">
    <property type="entry name" value="HATPase"/>
    <property type="match status" value="1"/>
</dbReference>
<evidence type="ECO:0000256" key="4">
    <source>
        <dbReference type="ARBA" id="ARBA00022475"/>
    </source>
</evidence>
<dbReference type="SUPFAM" id="SSF158472">
    <property type="entry name" value="HAMP domain-like"/>
    <property type="match status" value="1"/>
</dbReference>
<dbReference type="InterPro" id="IPR005467">
    <property type="entry name" value="His_kinase_dom"/>
</dbReference>
<evidence type="ECO:0000259" key="15">
    <source>
        <dbReference type="PROSITE" id="PS50109"/>
    </source>
</evidence>
<keyword evidence="4" id="KW-1003">Cell membrane</keyword>
<dbReference type="Gene3D" id="1.10.287.130">
    <property type="match status" value="1"/>
</dbReference>
<dbReference type="EC" id="2.7.13.3" evidence="3"/>
<dbReference type="Pfam" id="PF02518">
    <property type="entry name" value="HATPase_c"/>
    <property type="match status" value="1"/>
</dbReference>
<dbReference type="RefSeq" id="WP_119973992.1">
    <property type="nucleotide sequence ID" value="NZ_CP032416.1"/>
</dbReference>
<evidence type="ECO:0000256" key="8">
    <source>
        <dbReference type="ARBA" id="ARBA00022741"/>
    </source>
</evidence>
<evidence type="ECO:0000256" key="13">
    <source>
        <dbReference type="ARBA" id="ARBA00023136"/>
    </source>
</evidence>
<dbReference type="PRINTS" id="PR00344">
    <property type="entry name" value="BCTRLSENSOR"/>
</dbReference>
<dbReference type="GO" id="GO:0005886">
    <property type="term" value="C:plasma membrane"/>
    <property type="evidence" value="ECO:0007669"/>
    <property type="project" value="UniProtKB-SubCell"/>
</dbReference>
<dbReference type="EMBL" id="CP032416">
    <property type="protein sequence ID" value="AYD41288.1"/>
    <property type="molecule type" value="Genomic_DNA"/>
</dbReference>
<dbReference type="InterPro" id="IPR003661">
    <property type="entry name" value="HisK_dim/P_dom"/>
</dbReference>
<protein>
    <recommendedName>
        <fullName evidence="3">histidine kinase</fullName>
        <ecNumber evidence="3">2.7.13.3</ecNumber>
    </recommendedName>
</protein>
<comment type="subcellular location">
    <subcellularLocation>
        <location evidence="2">Cell membrane</location>
        <topology evidence="2">Multi-pass membrane protein</topology>
    </subcellularLocation>
</comment>
<dbReference type="Gene3D" id="3.30.565.10">
    <property type="entry name" value="Histidine kinase-like ATPase, C-terminal domain"/>
    <property type="match status" value="1"/>
</dbReference>
<dbReference type="InterPro" id="IPR036890">
    <property type="entry name" value="HATPase_C_sf"/>
</dbReference>
<evidence type="ECO:0000256" key="11">
    <source>
        <dbReference type="ARBA" id="ARBA00022989"/>
    </source>
</evidence>
<dbReference type="Proteomes" id="UP000266301">
    <property type="component" value="Chromosome"/>
</dbReference>
<dbReference type="SMART" id="SM00304">
    <property type="entry name" value="HAMP"/>
    <property type="match status" value="1"/>
</dbReference>
<evidence type="ECO:0000256" key="10">
    <source>
        <dbReference type="ARBA" id="ARBA00022840"/>
    </source>
</evidence>
<proteinExistence type="predicted"/>
<dbReference type="GO" id="GO:0000155">
    <property type="term" value="F:phosphorelay sensor kinase activity"/>
    <property type="evidence" value="ECO:0007669"/>
    <property type="project" value="InterPro"/>
</dbReference>
<dbReference type="PANTHER" id="PTHR45528:SF1">
    <property type="entry name" value="SENSOR HISTIDINE KINASE CPXA"/>
    <property type="match status" value="1"/>
</dbReference>
<dbReference type="InterPro" id="IPR004358">
    <property type="entry name" value="Sig_transdc_His_kin-like_C"/>
</dbReference>
<dbReference type="PANTHER" id="PTHR45528">
    <property type="entry name" value="SENSOR HISTIDINE KINASE CPXA"/>
    <property type="match status" value="1"/>
</dbReference>
<keyword evidence="6" id="KW-0808">Transferase</keyword>
<feature type="transmembrane region" description="Helical" evidence="14">
    <location>
        <begin position="173"/>
        <end position="192"/>
    </location>
</feature>
<keyword evidence="5" id="KW-0597">Phosphoprotein</keyword>
<keyword evidence="18" id="KW-1185">Reference proteome</keyword>
<keyword evidence="7 14" id="KW-0812">Transmembrane</keyword>
<evidence type="ECO:0000256" key="5">
    <source>
        <dbReference type="ARBA" id="ARBA00022553"/>
    </source>
</evidence>
<name>A0A386H6S5_9CLOT</name>
<keyword evidence="12" id="KW-0902">Two-component regulatory system</keyword>
<accession>A0A386H6S5</accession>
<feature type="domain" description="Histidine kinase" evidence="15">
    <location>
        <begin position="255"/>
        <end position="470"/>
    </location>
</feature>
<dbReference type="InterPro" id="IPR036097">
    <property type="entry name" value="HisK_dim/P_sf"/>
</dbReference>
<evidence type="ECO:0000256" key="12">
    <source>
        <dbReference type="ARBA" id="ARBA00023012"/>
    </source>
</evidence>
<dbReference type="GO" id="GO:0005524">
    <property type="term" value="F:ATP binding"/>
    <property type="evidence" value="ECO:0007669"/>
    <property type="project" value="UniProtKB-KW"/>
</dbReference>